<evidence type="ECO:0000259" key="8">
    <source>
        <dbReference type="PROSITE" id="PS00028"/>
    </source>
</evidence>
<dbReference type="GO" id="GO:0032196">
    <property type="term" value="P:transposition"/>
    <property type="evidence" value="ECO:0007669"/>
    <property type="project" value="UniProtKB-KW"/>
</dbReference>
<dbReference type="InterPro" id="IPR013087">
    <property type="entry name" value="Znf_C2H2_type"/>
</dbReference>
<comment type="similarity">
    <text evidence="1">In the C-terminal section; belongs to the transposase 35 family.</text>
</comment>
<gene>
    <name evidence="9" type="ORF">BJP37_05345</name>
</gene>
<dbReference type="PROSITE" id="PS00028">
    <property type="entry name" value="ZINC_FINGER_C2H2_1"/>
    <property type="match status" value="1"/>
</dbReference>
<reference evidence="9 10" key="1">
    <citation type="submission" date="2016-10" db="EMBL/GenBank/DDBJ databases">
        <title>Comparative genomics uncovers the prolific and rare metabolic potential of the cyanobacterial genus Moorea.</title>
        <authorList>
            <person name="Leao T."/>
            <person name="Castelao G."/>
            <person name="Korobeynikov A."/>
            <person name="Monroe E.A."/>
            <person name="Podell S."/>
            <person name="Glukhov E."/>
            <person name="Allen E."/>
            <person name="Gerwick W.H."/>
            <person name="Gerwick L."/>
        </authorList>
    </citation>
    <scope>NUCLEOTIDE SEQUENCE [LARGE SCALE GENOMIC DNA]</scope>
    <source>
        <strain evidence="9 10">PNG5-198</strain>
    </source>
</reference>
<keyword evidence="4" id="KW-0862">Zinc</keyword>
<name>A0A1U7MXX2_9CYAN</name>
<evidence type="ECO:0000256" key="3">
    <source>
        <dbReference type="ARBA" id="ARBA00022723"/>
    </source>
</evidence>
<dbReference type="InterPro" id="IPR001959">
    <property type="entry name" value="Transposase"/>
</dbReference>
<evidence type="ECO:0000313" key="10">
    <source>
        <dbReference type="Proteomes" id="UP000186657"/>
    </source>
</evidence>
<evidence type="ECO:0000256" key="1">
    <source>
        <dbReference type="ARBA" id="ARBA00008761"/>
    </source>
</evidence>
<protein>
    <submittedName>
        <fullName evidence="9">Transposase</fullName>
    </submittedName>
</protein>
<evidence type="ECO:0000256" key="2">
    <source>
        <dbReference type="ARBA" id="ARBA00022578"/>
    </source>
</evidence>
<keyword evidence="6" id="KW-0233">DNA recombination</keyword>
<evidence type="ECO:0000256" key="7">
    <source>
        <dbReference type="SAM" id="MobiDB-lite"/>
    </source>
</evidence>
<dbReference type="GO" id="GO:0003677">
    <property type="term" value="F:DNA binding"/>
    <property type="evidence" value="ECO:0007669"/>
    <property type="project" value="UniProtKB-KW"/>
</dbReference>
<dbReference type="NCBIfam" id="NF040570">
    <property type="entry name" value="guided_TnpB"/>
    <property type="match status" value="1"/>
</dbReference>
<proteinExistence type="inferred from homology"/>
<keyword evidence="5" id="KW-0238">DNA-binding</keyword>
<dbReference type="Proteomes" id="UP000186657">
    <property type="component" value="Unassembled WGS sequence"/>
</dbReference>
<dbReference type="GO" id="GO:0046872">
    <property type="term" value="F:metal ion binding"/>
    <property type="evidence" value="ECO:0007669"/>
    <property type="project" value="UniProtKB-KW"/>
</dbReference>
<evidence type="ECO:0000256" key="6">
    <source>
        <dbReference type="ARBA" id="ARBA00023172"/>
    </source>
</evidence>
<evidence type="ECO:0000256" key="5">
    <source>
        <dbReference type="ARBA" id="ARBA00023125"/>
    </source>
</evidence>
<sequence length="414" mass="47114">MRLADQYRLRLNKSQISKIEKWLDRLRCQYNYLLADRFSWYEQNRSATNYCPLVCHLPELRNNPDYFSQKKSLPGLKKDRPWYKEIHSQVLQDCVKRVDLAFKRFLKGDCNGNKSGKPRFKSKNRYRSFTFPSLTKDPIKGNILTLPKFGQVKMIYHRQIPDGFKVKTATITRKADGYYATLSIQDDTVPDIIPMLRRSRYANDSVINPVGIDMGLKSFLIRSDGTEVPIPQYYRKAQKRLKKVQKSVSRSKKGSNNRKKAVVKLGKAHKKVADTRKDFHFKTAKELLDSHDLVAHEKLNIKGLAKTKMAKSVLDAGWGQFLSILSVKAANAGLLTKAVNPRNTSQNCSNCGKKVPKKLKDRIHSCPHCGYTEDRDVNAAKNILYLAVGRPVSSKADRATEPVGGVGKKPALSR</sequence>
<dbReference type="RefSeq" id="WP_075897119.1">
    <property type="nucleotide sequence ID" value="NZ_MKZS01000001.1"/>
</dbReference>
<dbReference type="InterPro" id="IPR021027">
    <property type="entry name" value="Transposase_put_HTH"/>
</dbReference>
<feature type="domain" description="C2H2-type" evidence="8">
    <location>
        <begin position="348"/>
        <end position="368"/>
    </location>
</feature>
<keyword evidence="10" id="KW-1185">Reference proteome</keyword>
<keyword evidence="3" id="KW-0479">Metal-binding</keyword>
<dbReference type="Pfam" id="PF07282">
    <property type="entry name" value="Cas12f1-like_TNB"/>
    <property type="match status" value="1"/>
</dbReference>
<dbReference type="GO" id="GO:0006310">
    <property type="term" value="P:DNA recombination"/>
    <property type="evidence" value="ECO:0007669"/>
    <property type="project" value="UniProtKB-KW"/>
</dbReference>
<comment type="caution">
    <text evidence="9">The sequence shown here is derived from an EMBL/GenBank/DDBJ whole genome shotgun (WGS) entry which is preliminary data.</text>
</comment>
<organism evidence="9 10">
    <name type="scientific">Moorena bouillonii PNG</name>
    <dbReference type="NCBI Taxonomy" id="568701"/>
    <lineage>
        <taxon>Bacteria</taxon>
        <taxon>Bacillati</taxon>
        <taxon>Cyanobacteriota</taxon>
        <taxon>Cyanophyceae</taxon>
        <taxon>Coleofasciculales</taxon>
        <taxon>Coleofasciculaceae</taxon>
        <taxon>Moorena</taxon>
    </lineage>
</organism>
<dbReference type="Pfam" id="PF12323">
    <property type="entry name" value="HTH_OrfB_IS605"/>
    <property type="match status" value="1"/>
</dbReference>
<dbReference type="InterPro" id="IPR010095">
    <property type="entry name" value="Cas12f1-like_TNB"/>
</dbReference>
<accession>A0A1U7MXX2</accession>
<evidence type="ECO:0000313" key="9">
    <source>
        <dbReference type="EMBL" id="OLT58550.1"/>
    </source>
</evidence>
<feature type="region of interest" description="Disordered" evidence="7">
    <location>
        <begin position="395"/>
        <end position="414"/>
    </location>
</feature>
<evidence type="ECO:0000256" key="4">
    <source>
        <dbReference type="ARBA" id="ARBA00022833"/>
    </source>
</evidence>
<keyword evidence="2" id="KW-0815">Transposition</keyword>
<dbReference type="EMBL" id="MKZS01000001">
    <property type="protein sequence ID" value="OLT58550.1"/>
    <property type="molecule type" value="Genomic_DNA"/>
</dbReference>
<dbReference type="AlphaFoldDB" id="A0A1U7MXX2"/>
<dbReference type="Pfam" id="PF01385">
    <property type="entry name" value="OrfB_IS605"/>
    <property type="match status" value="1"/>
</dbReference>